<keyword evidence="5 8" id="KW-0812">Transmembrane</keyword>
<dbReference type="RefSeq" id="WP_065276540.1">
    <property type="nucleotide sequence ID" value="NZ_MAMO01000022.1"/>
</dbReference>
<keyword evidence="3 8" id="KW-0813">Transport</keyword>
<feature type="transmembrane region" description="Helical" evidence="8">
    <location>
        <begin position="90"/>
        <end position="111"/>
    </location>
</feature>
<dbReference type="GO" id="GO:0055085">
    <property type="term" value="P:transmembrane transport"/>
    <property type="evidence" value="ECO:0007669"/>
    <property type="project" value="InterPro"/>
</dbReference>
<feature type="transmembrane region" description="Helical" evidence="8">
    <location>
        <begin position="167"/>
        <end position="195"/>
    </location>
</feature>
<dbReference type="PROSITE" id="PS50928">
    <property type="entry name" value="ABC_TM1"/>
    <property type="match status" value="1"/>
</dbReference>
<reference evidence="10" key="2">
    <citation type="journal article" date="2016" name="Front. Microbiol.">
        <title>The Regulatory Protein RosR Affects Rhizobium leguminosarum bv. trifolii Protein Profiles, Cell Surface Properties, and Symbiosis with Clover.</title>
        <authorList>
            <person name="Rachwal K."/>
            <person name="Boguszewska A."/>
            <person name="Kopcinska J."/>
            <person name="Karas M."/>
            <person name="Tchorzewski M."/>
            <person name="Janczarek M."/>
        </authorList>
    </citation>
    <scope>NUCLEOTIDE SEQUENCE</scope>
    <source>
        <strain evidence="10">Rt24.2</strain>
    </source>
</reference>
<feature type="transmembrane region" description="Helical" evidence="8">
    <location>
        <begin position="27"/>
        <end position="54"/>
    </location>
</feature>
<comment type="similarity">
    <text evidence="2">Belongs to the binding-protein-dependent transport system permease family. CysTW subfamily.</text>
</comment>
<evidence type="ECO:0000313" key="10">
    <source>
        <dbReference type="EMBL" id="AOO90428.1"/>
    </source>
</evidence>
<evidence type="ECO:0000256" key="8">
    <source>
        <dbReference type="RuleBase" id="RU363032"/>
    </source>
</evidence>
<accession>A0A1B8RCW1</accession>
<sequence length="305" mass="33212">MAIAQTDTMTRTEKRKGSTTALQDFRLWWLVIPAFLVFLVFFVIPTASLFGLAFNKSVAGVIALNSQITFDNFVRIFTRASYYESILRSIWISAIVGAACLFFGYPLAYVIAKTVKPSRATLLMILVLSSMQLDMVIRMYGLMVLLGDNGLINGFLLRVGAITAPLPLMYNVFGVIVGLVQITLPFMVLSLIGIIKAIHPSLEEAARSLGASRWQAFVTIVLPLSMPGILAGTLLVFALSISSYVVPALMGGWKVMVLPIHIYQQIAEVGRWQFGAAIAVVLFVTSIAAVAVYHQAAVRTSGGRT</sequence>
<dbReference type="PANTHER" id="PTHR42929:SF5">
    <property type="entry name" value="ABC TRANSPORTER PERMEASE PROTEIN"/>
    <property type="match status" value="1"/>
</dbReference>
<proteinExistence type="inferred from homology"/>
<dbReference type="InterPro" id="IPR000515">
    <property type="entry name" value="MetI-like"/>
</dbReference>
<feature type="transmembrane region" description="Helical" evidence="8">
    <location>
        <begin position="216"/>
        <end position="238"/>
    </location>
</feature>
<dbReference type="AlphaFoldDB" id="A0A1B8RCW1"/>
<dbReference type="InterPro" id="IPR035906">
    <property type="entry name" value="MetI-like_sf"/>
</dbReference>
<evidence type="ECO:0000259" key="9">
    <source>
        <dbReference type="PROSITE" id="PS50928"/>
    </source>
</evidence>
<feature type="domain" description="ABC transmembrane type-1" evidence="9">
    <location>
        <begin position="86"/>
        <end position="293"/>
    </location>
</feature>
<feature type="transmembrane region" description="Helical" evidence="8">
    <location>
        <begin position="244"/>
        <end position="262"/>
    </location>
</feature>
<feature type="transmembrane region" description="Helical" evidence="8">
    <location>
        <begin position="274"/>
        <end position="296"/>
    </location>
</feature>
<organism evidence="10">
    <name type="scientific">Rhizobium leguminosarum bv. trifolii</name>
    <dbReference type="NCBI Taxonomy" id="386"/>
    <lineage>
        <taxon>Bacteria</taxon>
        <taxon>Pseudomonadati</taxon>
        <taxon>Pseudomonadota</taxon>
        <taxon>Alphaproteobacteria</taxon>
        <taxon>Hyphomicrobiales</taxon>
        <taxon>Rhizobiaceae</taxon>
        <taxon>Rhizobium/Agrobacterium group</taxon>
        <taxon>Rhizobium</taxon>
    </lineage>
</organism>
<evidence type="ECO:0000256" key="4">
    <source>
        <dbReference type="ARBA" id="ARBA00022475"/>
    </source>
</evidence>
<evidence type="ECO:0000256" key="5">
    <source>
        <dbReference type="ARBA" id="ARBA00022692"/>
    </source>
</evidence>
<reference evidence="10" key="1">
    <citation type="journal article" date="2015" name="BMC Genomics">
        <title>Transcriptome profiling of a Rhizobium leguminosarum bv. trifolii rosR mutant reveals the role of the transcriptional regulator RosR in motility, synthesis of cell-surface components, and other cellular processes.</title>
        <authorList>
            <person name="Rachwal K."/>
            <person name="Matczynska E."/>
            <person name="Janczarek M."/>
        </authorList>
    </citation>
    <scope>NUCLEOTIDE SEQUENCE</scope>
    <source>
        <strain evidence="10">Rt24.2</strain>
    </source>
</reference>
<evidence type="ECO:0000256" key="6">
    <source>
        <dbReference type="ARBA" id="ARBA00022989"/>
    </source>
</evidence>
<dbReference type="Pfam" id="PF00528">
    <property type="entry name" value="BPD_transp_1"/>
    <property type="match status" value="1"/>
</dbReference>
<dbReference type="EMBL" id="KX488064">
    <property type="protein sequence ID" value="AOO90428.1"/>
    <property type="molecule type" value="Genomic_DNA"/>
</dbReference>
<keyword evidence="6 8" id="KW-1133">Transmembrane helix</keyword>
<name>A0A1B8RCW1_RHILT</name>
<evidence type="ECO:0000256" key="1">
    <source>
        <dbReference type="ARBA" id="ARBA00004651"/>
    </source>
</evidence>
<dbReference type="PANTHER" id="PTHR42929">
    <property type="entry name" value="INNER MEMBRANE ABC TRANSPORTER PERMEASE PROTEIN YDCU-RELATED-RELATED"/>
    <property type="match status" value="1"/>
</dbReference>
<dbReference type="GO" id="GO:0005886">
    <property type="term" value="C:plasma membrane"/>
    <property type="evidence" value="ECO:0007669"/>
    <property type="project" value="UniProtKB-SubCell"/>
</dbReference>
<keyword evidence="4" id="KW-1003">Cell membrane</keyword>
<evidence type="ECO:0000256" key="7">
    <source>
        <dbReference type="ARBA" id="ARBA00023136"/>
    </source>
</evidence>
<evidence type="ECO:0000256" key="2">
    <source>
        <dbReference type="ARBA" id="ARBA00007069"/>
    </source>
</evidence>
<comment type="subcellular location">
    <subcellularLocation>
        <location evidence="1 8">Cell membrane</location>
        <topology evidence="1 8">Multi-pass membrane protein</topology>
    </subcellularLocation>
</comment>
<dbReference type="SUPFAM" id="SSF161098">
    <property type="entry name" value="MetI-like"/>
    <property type="match status" value="1"/>
</dbReference>
<dbReference type="CDD" id="cd06261">
    <property type="entry name" value="TM_PBP2"/>
    <property type="match status" value="1"/>
</dbReference>
<evidence type="ECO:0000256" key="3">
    <source>
        <dbReference type="ARBA" id="ARBA00022448"/>
    </source>
</evidence>
<keyword evidence="7 8" id="KW-0472">Membrane</keyword>
<dbReference type="Gene3D" id="1.10.3720.10">
    <property type="entry name" value="MetI-like"/>
    <property type="match status" value="1"/>
</dbReference>
<protein>
    <submittedName>
        <fullName evidence="10">ABC transporter permease</fullName>
    </submittedName>
</protein>